<comment type="function">
    <text evidence="1">Probable ATPase of unknown function. Its presence in a non-photosynthetic plant (Epifagus virginiana) and experiments in tobacco indicate that it has an essential function which is probably not related to photosynthesis.</text>
</comment>
<proteinExistence type="inferred from homology"/>
<keyword evidence="6" id="KW-0067">ATP-binding</keyword>
<dbReference type="GO" id="GO:0005524">
    <property type="term" value="F:ATP binding"/>
    <property type="evidence" value="ECO:0007669"/>
    <property type="project" value="UniProtKB-KW"/>
</dbReference>
<evidence type="ECO:0000256" key="7">
    <source>
        <dbReference type="SAM" id="MobiDB-lite"/>
    </source>
</evidence>
<feature type="domain" description="Ycf2 N-terminal" evidence="8">
    <location>
        <begin position="280"/>
        <end position="340"/>
    </location>
</feature>
<keyword evidence="5" id="KW-0547">Nucleotide-binding</keyword>
<evidence type="ECO:0000256" key="6">
    <source>
        <dbReference type="ARBA" id="ARBA00022840"/>
    </source>
</evidence>
<evidence type="ECO:0000313" key="9">
    <source>
        <dbReference type="EMBL" id="KAL0295065.1"/>
    </source>
</evidence>
<evidence type="ECO:0000256" key="5">
    <source>
        <dbReference type="ARBA" id="ARBA00022741"/>
    </source>
</evidence>
<gene>
    <name evidence="9" type="ORF">Scaly_3111100</name>
</gene>
<evidence type="ECO:0000256" key="4">
    <source>
        <dbReference type="ARBA" id="ARBA00022640"/>
    </source>
</evidence>
<dbReference type="AlphaFoldDB" id="A0AAW2JKX1"/>
<organism evidence="9">
    <name type="scientific">Sesamum calycinum</name>
    <dbReference type="NCBI Taxonomy" id="2727403"/>
    <lineage>
        <taxon>Eukaryota</taxon>
        <taxon>Viridiplantae</taxon>
        <taxon>Streptophyta</taxon>
        <taxon>Embryophyta</taxon>
        <taxon>Tracheophyta</taxon>
        <taxon>Spermatophyta</taxon>
        <taxon>Magnoliopsida</taxon>
        <taxon>eudicotyledons</taxon>
        <taxon>Gunneridae</taxon>
        <taxon>Pentapetalae</taxon>
        <taxon>asterids</taxon>
        <taxon>lamiids</taxon>
        <taxon>Lamiales</taxon>
        <taxon>Pedaliaceae</taxon>
        <taxon>Sesamum</taxon>
    </lineage>
</organism>
<protein>
    <submittedName>
        <fullName evidence="9">Protein Ycf2 A</fullName>
    </submittedName>
</protein>
<reference evidence="9" key="1">
    <citation type="submission" date="2020-06" db="EMBL/GenBank/DDBJ databases">
        <authorList>
            <person name="Li T."/>
            <person name="Hu X."/>
            <person name="Zhang T."/>
            <person name="Song X."/>
            <person name="Zhang H."/>
            <person name="Dai N."/>
            <person name="Sheng W."/>
            <person name="Hou X."/>
            <person name="Wei L."/>
        </authorList>
    </citation>
    <scope>NUCLEOTIDE SEQUENCE</scope>
    <source>
        <strain evidence="9">KEN8</strain>
        <tissue evidence="9">Leaf</tissue>
    </source>
</reference>
<accession>A0AAW2JKX1</accession>
<sequence length="348" mass="39128">MALAYVKDSRFVLLTCLLLGLGVWWYLLPEPLLVQPTACCSPECASAIKEAAQCQMSQCQWVCLRAGGNRIPFTPNPGFCQQPFFPNPLGKPSVQEQLKGLKRQWLETLRGNRKIRMKSKPRLSADTSTSESEEVENPRLEKKALSPVEARSDHLINSNKGDENRHSTSRKRRFLRQPAFKGDQLIRSRTLASGKNLQKWSHSLSLFLSVPLDASLPSSGKAFTFPTFRFPEFHSRTPVTNNNRVGAKKGCTIAETFVALFLPGSLVRPPRDMCVLFGWTEFEKVKSLMIPSSMIELRKLLDRYPTSAPNSFWLKNLFLVALEQLGDEIEEIWTSGGNSLVPLMGSNQ</sequence>
<dbReference type="InterPro" id="IPR056777">
    <property type="entry name" value="Ycf2_N"/>
</dbReference>
<dbReference type="GO" id="GO:0009536">
    <property type="term" value="C:plastid"/>
    <property type="evidence" value="ECO:0007669"/>
    <property type="project" value="UniProtKB-SubCell"/>
</dbReference>
<evidence type="ECO:0000256" key="3">
    <source>
        <dbReference type="ARBA" id="ARBA00009361"/>
    </source>
</evidence>
<name>A0AAW2JKX1_9LAMI</name>
<evidence type="ECO:0000259" key="8">
    <source>
        <dbReference type="Pfam" id="PF05695"/>
    </source>
</evidence>
<feature type="compositionally biased region" description="Basic and acidic residues" evidence="7">
    <location>
        <begin position="136"/>
        <end position="166"/>
    </location>
</feature>
<feature type="region of interest" description="Disordered" evidence="7">
    <location>
        <begin position="116"/>
        <end position="174"/>
    </location>
</feature>
<dbReference type="Pfam" id="PF05695">
    <property type="entry name" value="Ycf2"/>
    <property type="match status" value="1"/>
</dbReference>
<dbReference type="EMBL" id="JACGWM010001101">
    <property type="protein sequence ID" value="KAL0295065.1"/>
    <property type="molecule type" value="Genomic_DNA"/>
</dbReference>
<keyword evidence="4" id="KW-0934">Plastid</keyword>
<evidence type="ECO:0000256" key="1">
    <source>
        <dbReference type="ARBA" id="ARBA00002329"/>
    </source>
</evidence>
<comment type="caution">
    <text evidence="9">The sequence shown here is derived from an EMBL/GenBank/DDBJ whole genome shotgun (WGS) entry which is preliminary data.</text>
</comment>
<dbReference type="PANTHER" id="PTHR33078:SF95">
    <property type="entry name" value="ATPASE AAA-TYPE CORE DOMAIN-CONTAINING PROTEIN"/>
    <property type="match status" value="1"/>
</dbReference>
<evidence type="ECO:0000256" key="2">
    <source>
        <dbReference type="ARBA" id="ARBA00004474"/>
    </source>
</evidence>
<comment type="similarity">
    <text evidence="3">Belongs to the Ycf2 family.</text>
</comment>
<reference evidence="9" key="2">
    <citation type="journal article" date="2024" name="Plant">
        <title>Genomic evolution and insights into agronomic trait innovations of Sesamum species.</title>
        <authorList>
            <person name="Miao H."/>
            <person name="Wang L."/>
            <person name="Qu L."/>
            <person name="Liu H."/>
            <person name="Sun Y."/>
            <person name="Le M."/>
            <person name="Wang Q."/>
            <person name="Wei S."/>
            <person name="Zheng Y."/>
            <person name="Lin W."/>
            <person name="Duan Y."/>
            <person name="Cao H."/>
            <person name="Xiong S."/>
            <person name="Wang X."/>
            <person name="Wei L."/>
            <person name="Li C."/>
            <person name="Ma Q."/>
            <person name="Ju M."/>
            <person name="Zhao R."/>
            <person name="Li G."/>
            <person name="Mu C."/>
            <person name="Tian Q."/>
            <person name="Mei H."/>
            <person name="Zhang T."/>
            <person name="Gao T."/>
            <person name="Zhang H."/>
        </authorList>
    </citation>
    <scope>NUCLEOTIDE SEQUENCE</scope>
    <source>
        <strain evidence="9">KEN8</strain>
    </source>
</reference>
<comment type="subcellular location">
    <subcellularLocation>
        <location evidence="2">Plastid</location>
    </subcellularLocation>
</comment>
<dbReference type="PANTHER" id="PTHR33078">
    <property type="entry name" value="PROTEIN YCF2-RELATED"/>
    <property type="match status" value="1"/>
</dbReference>